<evidence type="ECO:0000313" key="3">
    <source>
        <dbReference type="Proteomes" id="UP000790347"/>
    </source>
</evidence>
<name>A0A922I1D2_DERFA</name>
<keyword evidence="1" id="KW-0812">Transmembrane</keyword>
<keyword evidence="1" id="KW-1133">Transmembrane helix</keyword>
<keyword evidence="1" id="KW-0472">Membrane</keyword>
<evidence type="ECO:0000313" key="2">
    <source>
        <dbReference type="EMBL" id="KAH9518331.1"/>
    </source>
</evidence>
<organism evidence="2 3">
    <name type="scientific">Dermatophagoides farinae</name>
    <name type="common">American house dust mite</name>
    <dbReference type="NCBI Taxonomy" id="6954"/>
    <lineage>
        <taxon>Eukaryota</taxon>
        <taxon>Metazoa</taxon>
        <taxon>Ecdysozoa</taxon>
        <taxon>Arthropoda</taxon>
        <taxon>Chelicerata</taxon>
        <taxon>Arachnida</taxon>
        <taxon>Acari</taxon>
        <taxon>Acariformes</taxon>
        <taxon>Sarcoptiformes</taxon>
        <taxon>Astigmata</taxon>
        <taxon>Psoroptidia</taxon>
        <taxon>Analgoidea</taxon>
        <taxon>Pyroglyphidae</taxon>
        <taxon>Dermatophagoidinae</taxon>
        <taxon>Dermatophagoides</taxon>
    </lineage>
</organism>
<feature type="transmembrane region" description="Helical" evidence="1">
    <location>
        <begin position="56"/>
        <end position="78"/>
    </location>
</feature>
<dbReference type="AlphaFoldDB" id="A0A922I1D2"/>
<keyword evidence="3" id="KW-1185">Reference proteome</keyword>
<evidence type="ECO:0000256" key="1">
    <source>
        <dbReference type="SAM" id="Phobius"/>
    </source>
</evidence>
<dbReference type="Proteomes" id="UP000790347">
    <property type="component" value="Unassembled WGS sequence"/>
</dbReference>
<dbReference type="EMBL" id="ASGP02000003">
    <property type="protein sequence ID" value="KAH9518331.1"/>
    <property type="molecule type" value="Genomic_DNA"/>
</dbReference>
<proteinExistence type="predicted"/>
<sequence length="87" mass="10516">MYFICINSNTDIRKKNSNHHLYLHLIFCITTRPLFNHHHHYYYRSYCLIKTDDCSCLLLFVHWLILSSFVLGWLPWIIIDLVVNVCC</sequence>
<reference evidence="2" key="2">
    <citation type="journal article" date="2022" name="Res Sq">
        <title>Comparative Genomics Reveals Insights into the Divergent Evolution of Astigmatic Mites and Household Pest Adaptations.</title>
        <authorList>
            <person name="Xiong Q."/>
            <person name="Wan A.T.-Y."/>
            <person name="Liu X.-Y."/>
            <person name="Fung C.S.-H."/>
            <person name="Xiao X."/>
            <person name="Malainual N."/>
            <person name="Hou J."/>
            <person name="Wang L."/>
            <person name="Wang M."/>
            <person name="Yang K."/>
            <person name="Cui Y."/>
            <person name="Leung E."/>
            <person name="Nong W."/>
            <person name="Shin S.-K."/>
            <person name="Au S."/>
            <person name="Jeong K.Y."/>
            <person name="Chew F.T."/>
            <person name="Hui J."/>
            <person name="Leung T.F."/>
            <person name="Tungtrongchitr A."/>
            <person name="Zhong N."/>
            <person name="Liu Z."/>
            <person name="Tsui S."/>
        </authorList>
    </citation>
    <scope>NUCLEOTIDE SEQUENCE</scope>
    <source>
        <strain evidence="2">Derf</strain>
        <tissue evidence="2">Whole organism</tissue>
    </source>
</reference>
<reference evidence="2" key="1">
    <citation type="submission" date="2013-05" db="EMBL/GenBank/DDBJ databases">
        <authorList>
            <person name="Yim A.K.Y."/>
            <person name="Chan T.F."/>
            <person name="Ji K.M."/>
            <person name="Liu X.Y."/>
            <person name="Zhou J.W."/>
            <person name="Li R.Q."/>
            <person name="Yang K.Y."/>
            <person name="Li J."/>
            <person name="Li M."/>
            <person name="Law P.T.W."/>
            <person name="Wu Y.L."/>
            <person name="Cai Z.L."/>
            <person name="Qin H."/>
            <person name="Bao Y."/>
            <person name="Leung R.K.K."/>
            <person name="Ng P.K.S."/>
            <person name="Zou J."/>
            <person name="Zhong X.J."/>
            <person name="Ran P.X."/>
            <person name="Zhong N.S."/>
            <person name="Liu Z.G."/>
            <person name="Tsui S.K.W."/>
        </authorList>
    </citation>
    <scope>NUCLEOTIDE SEQUENCE</scope>
    <source>
        <strain evidence="2">Derf</strain>
        <tissue evidence="2">Whole organism</tissue>
    </source>
</reference>
<accession>A0A922I1D2</accession>
<comment type="caution">
    <text evidence="2">The sequence shown here is derived from an EMBL/GenBank/DDBJ whole genome shotgun (WGS) entry which is preliminary data.</text>
</comment>
<protein>
    <submittedName>
        <fullName evidence="2">Uncharacterized protein</fullName>
    </submittedName>
</protein>
<gene>
    <name evidence="2" type="ORF">DERF_008923</name>
</gene>